<dbReference type="Gene3D" id="1.20.1280.50">
    <property type="match status" value="1"/>
</dbReference>
<keyword evidence="3" id="KW-1185">Reference proteome</keyword>
<reference evidence="2" key="1">
    <citation type="submission" date="2020-10" db="EMBL/GenBank/DDBJ databases">
        <authorList>
            <person name="Han B."/>
            <person name="Lu T."/>
            <person name="Zhao Q."/>
            <person name="Huang X."/>
            <person name="Zhao Y."/>
        </authorList>
    </citation>
    <scope>NUCLEOTIDE SEQUENCE</scope>
</reference>
<protein>
    <recommendedName>
        <fullName evidence="1">F-box domain-containing protein</fullName>
    </recommendedName>
</protein>
<evidence type="ECO:0000259" key="1">
    <source>
        <dbReference type="Pfam" id="PF00646"/>
    </source>
</evidence>
<dbReference type="InterPro" id="IPR036047">
    <property type="entry name" value="F-box-like_dom_sf"/>
</dbReference>
<organism evidence="2 3">
    <name type="scientific">Miscanthus lutarioriparius</name>
    <dbReference type="NCBI Taxonomy" id="422564"/>
    <lineage>
        <taxon>Eukaryota</taxon>
        <taxon>Viridiplantae</taxon>
        <taxon>Streptophyta</taxon>
        <taxon>Embryophyta</taxon>
        <taxon>Tracheophyta</taxon>
        <taxon>Spermatophyta</taxon>
        <taxon>Magnoliopsida</taxon>
        <taxon>Liliopsida</taxon>
        <taxon>Poales</taxon>
        <taxon>Poaceae</taxon>
        <taxon>PACMAD clade</taxon>
        <taxon>Panicoideae</taxon>
        <taxon>Andropogonodae</taxon>
        <taxon>Andropogoneae</taxon>
        <taxon>Saccharinae</taxon>
        <taxon>Miscanthus</taxon>
    </lineage>
</organism>
<sequence>MAADSDLGAEALPNEVVVTEILARLPAKSVGRFRCVCRGWSAMLFSDYFIDLHRQRANRVDHHRLLLTAVGSSYDGYLYSWQLGDGAVEKLMRDDWLQSVVPLNKPYRGPCSGGYYVVNPCSGEALALPDSQVPFKMAYKTSGWSRRSVEPPCYLRVSYGLGYCTTRKEYKVVLVRLFSDPEPGDGGGGFTPTTCEVFVLGTTGTGYWRPSAEISSMCSVRMLLKSLWNGGFRARAARAAARGIMFGTGSCKVFAVDSNGGGDPEILPMPEDTIIGNCEDDYLPTIDLYEESLVSLGRTIEDMIFSSPTTAAWFNILKWLPARSLSELRMPCHGLHVGSWSGTDFISNPIMMYRQPTTFDDSDDMFFAGRIGLGYNIEVDEHVLVHINYKEKNLETRSYELYEACQSRNTIDIWMMKEAGIWLMEYHIVLDELPEKAAPLAVVDPTDGWILLNTGLSLEYYDPKTAAFETLVIIEGIPDYPDYCLP</sequence>
<dbReference type="PANTHER" id="PTHR31111">
    <property type="entry name" value="BNAA05G37150D PROTEIN-RELATED"/>
    <property type="match status" value="1"/>
</dbReference>
<dbReference type="AlphaFoldDB" id="A0A811SH70"/>
<dbReference type="Pfam" id="PF00646">
    <property type="entry name" value="F-box"/>
    <property type="match status" value="1"/>
</dbReference>
<accession>A0A811SH70</accession>
<dbReference type="OrthoDB" id="591557at2759"/>
<dbReference type="InterPro" id="IPR001810">
    <property type="entry name" value="F-box_dom"/>
</dbReference>
<gene>
    <name evidence="2" type="ORF">NCGR_LOCUS66247</name>
</gene>
<dbReference type="EMBL" id="CAJGYO010000400">
    <property type="protein sequence ID" value="CAD6342149.1"/>
    <property type="molecule type" value="Genomic_DNA"/>
</dbReference>
<name>A0A811SH70_9POAL</name>
<evidence type="ECO:0000313" key="3">
    <source>
        <dbReference type="Proteomes" id="UP000604825"/>
    </source>
</evidence>
<feature type="domain" description="F-box" evidence="1">
    <location>
        <begin position="12"/>
        <end position="46"/>
    </location>
</feature>
<dbReference type="Proteomes" id="UP000604825">
    <property type="component" value="Unassembled WGS sequence"/>
</dbReference>
<comment type="caution">
    <text evidence="2">The sequence shown here is derived from an EMBL/GenBank/DDBJ whole genome shotgun (WGS) entry which is preliminary data.</text>
</comment>
<dbReference type="PANTHER" id="PTHR31111:SF136">
    <property type="entry name" value="F-BOX ASSOCIATED DOMAIN-CONTAINING PROTEIN"/>
    <property type="match status" value="1"/>
</dbReference>
<evidence type="ECO:0000313" key="2">
    <source>
        <dbReference type="EMBL" id="CAD6342149.1"/>
    </source>
</evidence>
<dbReference type="SUPFAM" id="SSF81383">
    <property type="entry name" value="F-box domain"/>
    <property type="match status" value="1"/>
</dbReference>
<proteinExistence type="predicted"/>
<dbReference type="CDD" id="cd22157">
    <property type="entry name" value="F-box_AtFBW1-like"/>
    <property type="match status" value="1"/>
</dbReference>